<dbReference type="InterPro" id="IPR051011">
    <property type="entry name" value="Metal_resp_trans_reg"/>
</dbReference>
<dbReference type="Pfam" id="PF12840">
    <property type="entry name" value="HTH_20"/>
    <property type="match status" value="1"/>
</dbReference>
<evidence type="ECO:0000313" key="7">
    <source>
        <dbReference type="Proteomes" id="UP000263012"/>
    </source>
</evidence>
<evidence type="ECO:0000259" key="5">
    <source>
        <dbReference type="SMART" id="SM00418"/>
    </source>
</evidence>
<dbReference type="GO" id="GO:0003677">
    <property type="term" value="F:DNA binding"/>
    <property type="evidence" value="ECO:0007669"/>
    <property type="project" value="UniProtKB-KW"/>
</dbReference>
<evidence type="ECO:0000256" key="4">
    <source>
        <dbReference type="SAM" id="Phobius"/>
    </source>
</evidence>
<gene>
    <name evidence="6" type="primary">arsR21</name>
    <name evidence="6" type="ORF">AArcSl_2350</name>
</gene>
<dbReference type="AlphaFoldDB" id="A0A343TLK0"/>
<dbReference type="SUPFAM" id="SSF46785">
    <property type="entry name" value="Winged helix' DNA-binding domain"/>
    <property type="match status" value="1"/>
</dbReference>
<dbReference type="EMBL" id="CP025066">
    <property type="protein sequence ID" value="AUX09972.1"/>
    <property type="molecule type" value="Genomic_DNA"/>
</dbReference>
<keyword evidence="1" id="KW-0805">Transcription regulation</keyword>
<dbReference type="GeneID" id="37878707"/>
<proteinExistence type="predicted"/>
<dbReference type="RefSeq" id="WP_119819426.1">
    <property type="nucleotide sequence ID" value="NZ_CP025066.1"/>
</dbReference>
<dbReference type="InterPro" id="IPR036390">
    <property type="entry name" value="WH_DNA-bd_sf"/>
</dbReference>
<dbReference type="KEGG" id="hdf:AArcSl_2350"/>
<reference evidence="7" key="1">
    <citation type="submission" date="2017-11" db="EMBL/GenBank/DDBJ databases">
        <title>Phenotypic and genomic properties of facultatively anaerobic sulfur-reducing natronoarchaea from hypersaline soda lakes.</title>
        <authorList>
            <person name="Sorokin D.Y."/>
            <person name="Kublanov I.V."/>
            <person name="Roman P."/>
            <person name="Sinninghe Damste J.S."/>
            <person name="Golyshin P.N."/>
            <person name="Rojo D."/>
            <person name="Ciordia S."/>
            <person name="Mena M.D.C."/>
            <person name="Ferrer M."/>
            <person name="Messina E."/>
            <person name="Smedile F."/>
            <person name="La Spada G."/>
            <person name="La Cono V."/>
            <person name="Yakimov M.M."/>
        </authorList>
    </citation>
    <scope>NUCLEOTIDE SEQUENCE [LARGE SCALE GENOMIC DNA]</scope>
    <source>
        <strain evidence="7">AArc-Sl</strain>
    </source>
</reference>
<dbReference type="Proteomes" id="UP000263012">
    <property type="component" value="Chromosome"/>
</dbReference>
<dbReference type="Gene3D" id="1.10.10.10">
    <property type="entry name" value="Winged helix-like DNA-binding domain superfamily/Winged helix DNA-binding domain"/>
    <property type="match status" value="1"/>
</dbReference>
<evidence type="ECO:0000256" key="1">
    <source>
        <dbReference type="ARBA" id="ARBA00023015"/>
    </source>
</evidence>
<dbReference type="InterPro" id="IPR011991">
    <property type="entry name" value="ArsR-like_HTH"/>
</dbReference>
<keyword evidence="4" id="KW-0472">Membrane</keyword>
<keyword evidence="2" id="KW-0238">DNA-binding</keyword>
<protein>
    <submittedName>
        <fullName evidence="6">ArsR family transcriptional regulator</fullName>
    </submittedName>
</protein>
<keyword evidence="4" id="KW-1133">Transmembrane helix</keyword>
<dbReference type="GO" id="GO:0003700">
    <property type="term" value="F:DNA-binding transcription factor activity"/>
    <property type="evidence" value="ECO:0007669"/>
    <property type="project" value="InterPro"/>
</dbReference>
<keyword evidence="3" id="KW-0804">Transcription</keyword>
<dbReference type="CDD" id="cd00090">
    <property type="entry name" value="HTH_ARSR"/>
    <property type="match status" value="1"/>
</dbReference>
<dbReference type="OrthoDB" id="11368at2157"/>
<feature type="transmembrane region" description="Helical" evidence="4">
    <location>
        <begin position="124"/>
        <end position="142"/>
    </location>
</feature>
<organism evidence="6 7">
    <name type="scientific">Halalkaliarchaeum desulfuricum</name>
    <dbReference type="NCBI Taxonomy" id="2055893"/>
    <lineage>
        <taxon>Archaea</taxon>
        <taxon>Methanobacteriati</taxon>
        <taxon>Methanobacteriota</taxon>
        <taxon>Stenosarchaea group</taxon>
        <taxon>Halobacteria</taxon>
        <taxon>Halobacteriales</taxon>
        <taxon>Haloferacaceae</taxon>
        <taxon>Halalkaliarchaeum</taxon>
    </lineage>
</organism>
<dbReference type="SMART" id="SM00418">
    <property type="entry name" value="HTH_ARSR"/>
    <property type="match status" value="1"/>
</dbReference>
<name>A0A343TLK0_9EURY</name>
<accession>A0A343TLK0</accession>
<evidence type="ECO:0000256" key="2">
    <source>
        <dbReference type="ARBA" id="ARBA00023125"/>
    </source>
</evidence>
<dbReference type="PANTHER" id="PTHR43132">
    <property type="entry name" value="ARSENICAL RESISTANCE OPERON REPRESSOR ARSR-RELATED"/>
    <property type="match status" value="1"/>
</dbReference>
<evidence type="ECO:0000256" key="3">
    <source>
        <dbReference type="ARBA" id="ARBA00023163"/>
    </source>
</evidence>
<keyword evidence="4" id="KW-0812">Transmembrane</keyword>
<dbReference type="PANTHER" id="PTHR43132:SF2">
    <property type="entry name" value="ARSENICAL RESISTANCE OPERON REPRESSOR ARSR-RELATED"/>
    <property type="match status" value="1"/>
</dbReference>
<dbReference type="InterPro" id="IPR001845">
    <property type="entry name" value="HTH_ArsR_DNA-bd_dom"/>
</dbReference>
<evidence type="ECO:0000313" key="6">
    <source>
        <dbReference type="EMBL" id="AUX09972.1"/>
    </source>
</evidence>
<feature type="transmembrane region" description="Helical" evidence="4">
    <location>
        <begin position="171"/>
        <end position="192"/>
    </location>
</feature>
<sequence length="196" mass="21073">MSGLLPTDSDPELLDEERGLRVVQLEDADTDRLLGSLSSETARQLFTSLHEEPATASELADRADTSLQNAKHHLSNLQEADLVYVADTRYSSKGREMKVYAPSDDALVVCVGDSTSLLDSIEDLAGAVIALLVGSVLVQWWFATAVLDDTTPESLPRVGDSVTAVEPVFGFLPPGVAFFAGGLVVLVVLLAFRAWR</sequence>
<dbReference type="InterPro" id="IPR036388">
    <property type="entry name" value="WH-like_DNA-bd_sf"/>
</dbReference>
<keyword evidence="7" id="KW-1185">Reference proteome</keyword>
<feature type="domain" description="HTH arsR-type" evidence="5">
    <location>
        <begin position="32"/>
        <end position="112"/>
    </location>
</feature>